<geneLocation type="plasmid" evidence="1">
    <name>pDCA</name>
</geneLocation>
<gene>
    <name evidence="1" type="primary">hstK</name>
</gene>
<organism evidence="1">
    <name type="scientific">Xanthobacter flavus</name>
    <dbReference type="NCBI Taxonomy" id="281"/>
    <lineage>
        <taxon>Bacteria</taxon>
        <taxon>Pseudomonadati</taxon>
        <taxon>Pseudomonadota</taxon>
        <taxon>Alphaproteobacteria</taxon>
        <taxon>Hyphomicrobiales</taxon>
        <taxon>Xanthobacteraceae</taxon>
        <taxon>Xanthobacter</taxon>
    </lineage>
</organism>
<dbReference type="GO" id="GO:0016301">
    <property type="term" value="F:kinase activity"/>
    <property type="evidence" value="ECO:0007669"/>
    <property type="project" value="UniProtKB-KW"/>
</dbReference>
<keyword evidence="1" id="KW-0418">Kinase</keyword>
<sequence>MGVEANAGIDAVFGVDGSLASPAAAGPNELAVRGRGGALTPDVGEGMGMMGVDDRYASGEGRGIRCRAGVAQAAFFR</sequence>
<reference evidence="1" key="1">
    <citation type="submission" date="2016-03" db="EMBL/GenBank/DDBJ databases">
        <authorList>
            <person name="Munro J.E."/>
            <person name="Coleman N.V."/>
        </authorList>
    </citation>
    <scope>NUCLEOTIDE SEQUENCE</scope>
    <source>
        <strain evidence="1">EL8</strain>
        <plasmid evidence="1">pDCA</plasmid>
    </source>
</reference>
<keyword evidence="1" id="KW-0808">Transferase</keyword>
<keyword evidence="1" id="KW-0614">Plasmid</keyword>
<dbReference type="AlphaFoldDB" id="A0A168S7B2"/>
<evidence type="ECO:0000313" key="1">
    <source>
        <dbReference type="EMBL" id="ANC67938.1"/>
    </source>
</evidence>
<proteinExistence type="predicted"/>
<protein>
    <submittedName>
        <fullName evidence="1">Histidine kinase</fullName>
    </submittedName>
</protein>
<dbReference type="EMBL" id="KU922121">
    <property type="protein sequence ID" value="ANC67938.1"/>
    <property type="molecule type" value="Genomic_DNA"/>
</dbReference>
<name>A0A168S7B2_XANFL</name>
<accession>A0A168S7B2</accession>